<name>A0A4Y2IDF3_ARAVE</name>
<dbReference type="EMBL" id="BGPR01002572">
    <property type="protein sequence ID" value="GBM75694.1"/>
    <property type="molecule type" value="Genomic_DNA"/>
</dbReference>
<gene>
    <name evidence="1" type="ORF">AVEN_87384_1</name>
</gene>
<accession>A0A4Y2IDF3</accession>
<keyword evidence="2" id="KW-1185">Reference proteome</keyword>
<comment type="caution">
    <text evidence="1">The sequence shown here is derived from an EMBL/GenBank/DDBJ whole genome shotgun (WGS) entry which is preliminary data.</text>
</comment>
<proteinExistence type="predicted"/>
<dbReference type="Proteomes" id="UP000499080">
    <property type="component" value="Unassembled WGS sequence"/>
</dbReference>
<sequence>MLNHNDAENREISLSLFNKHLLSLRNLLPAMLEPCQSMVLFYTACSIRSIIETHRSISHVPLSAFSPFLQEDRLPQPAALIERASDVILQRSTSDAYHRQQARKWRYVTKPP</sequence>
<reference evidence="1 2" key="1">
    <citation type="journal article" date="2019" name="Sci. Rep.">
        <title>Orb-weaving spider Araneus ventricosus genome elucidates the spidroin gene catalogue.</title>
        <authorList>
            <person name="Kono N."/>
            <person name="Nakamura H."/>
            <person name="Ohtoshi R."/>
            <person name="Moran D.A.P."/>
            <person name="Shinohara A."/>
            <person name="Yoshida Y."/>
            <person name="Fujiwara M."/>
            <person name="Mori M."/>
            <person name="Tomita M."/>
            <person name="Arakawa K."/>
        </authorList>
    </citation>
    <scope>NUCLEOTIDE SEQUENCE [LARGE SCALE GENOMIC DNA]</scope>
</reference>
<dbReference type="AlphaFoldDB" id="A0A4Y2IDF3"/>
<protein>
    <submittedName>
        <fullName evidence="1">Uncharacterized protein</fullName>
    </submittedName>
</protein>
<evidence type="ECO:0000313" key="2">
    <source>
        <dbReference type="Proteomes" id="UP000499080"/>
    </source>
</evidence>
<evidence type="ECO:0000313" key="1">
    <source>
        <dbReference type="EMBL" id="GBM75694.1"/>
    </source>
</evidence>
<organism evidence="1 2">
    <name type="scientific">Araneus ventricosus</name>
    <name type="common">Orbweaver spider</name>
    <name type="synonym">Epeira ventricosa</name>
    <dbReference type="NCBI Taxonomy" id="182803"/>
    <lineage>
        <taxon>Eukaryota</taxon>
        <taxon>Metazoa</taxon>
        <taxon>Ecdysozoa</taxon>
        <taxon>Arthropoda</taxon>
        <taxon>Chelicerata</taxon>
        <taxon>Arachnida</taxon>
        <taxon>Araneae</taxon>
        <taxon>Araneomorphae</taxon>
        <taxon>Entelegynae</taxon>
        <taxon>Araneoidea</taxon>
        <taxon>Araneidae</taxon>
        <taxon>Araneus</taxon>
    </lineage>
</organism>